<protein>
    <submittedName>
        <fullName evidence="1">Uncharacterized protein</fullName>
    </submittedName>
</protein>
<dbReference type="Proteomes" id="UP001516023">
    <property type="component" value="Unassembled WGS sequence"/>
</dbReference>
<gene>
    <name evidence="1" type="ORF">HJC23_007582</name>
</gene>
<sequence length="263" mass="28709">MPMPLSFPVRLPVVLPPRYGPPGTPYGFTRPILVCARVVGVDALRVDEVYAWGQISHGIFPKERLLLGLRTPNGLPVEERLQILWSFDGMVFSSVGCGVSVVPSFPSPCRRRGVSFCSDVSGSCDAVNVREAKRRCCWPRVRARGVAAAVGSVAGSGKDPTVGGVHQVRIFIKAFCCRDPDGACRGLYGLRNRRWSGVDAARGLEVGERGSLREPPNAMLMVAMAAVPGHTSVHHPKLENSSHRAAQSRRNHYDIVPYHIHRV</sequence>
<keyword evidence="2" id="KW-1185">Reference proteome</keyword>
<evidence type="ECO:0000313" key="2">
    <source>
        <dbReference type="Proteomes" id="UP001516023"/>
    </source>
</evidence>
<reference evidence="1 2" key="1">
    <citation type="journal article" date="2020" name="G3 (Bethesda)">
        <title>Improved Reference Genome for Cyclotella cryptica CCMP332, a Model for Cell Wall Morphogenesis, Salinity Adaptation, and Lipid Production in Diatoms (Bacillariophyta).</title>
        <authorList>
            <person name="Roberts W.R."/>
            <person name="Downey K.M."/>
            <person name="Ruck E.C."/>
            <person name="Traller J.C."/>
            <person name="Alverson A.J."/>
        </authorList>
    </citation>
    <scope>NUCLEOTIDE SEQUENCE [LARGE SCALE GENOMIC DNA]</scope>
    <source>
        <strain evidence="1 2">CCMP332</strain>
    </source>
</reference>
<name>A0ABD3QRE6_9STRA</name>
<dbReference type="EMBL" id="JABMIG020000017">
    <property type="protein sequence ID" value="KAL3802805.1"/>
    <property type="molecule type" value="Genomic_DNA"/>
</dbReference>
<accession>A0ABD3QRE6</accession>
<dbReference type="AlphaFoldDB" id="A0ABD3QRE6"/>
<organism evidence="1 2">
    <name type="scientific">Cyclotella cryptica</name>
    <dbReference type="NCBI Taxonomy" id="29204"/>
    <lineage>
        <taxon>Eukaryota</taxon>
        <taxon>Sar</taxon>
        <taxon>Stramenopiles</taxon>
        <taxon>Ochrophyta</taxon>
        <taxon>Bacillariophyta</taxon>
        <taxon>Coscinodiscophyceae</taxon>
        <taxon>Thalassiosirophycidae</taxon>
        <taxon>Stephanodiscales</taxon>
        <taxon>Stephanodiscaceae</taxon>
        <taxon>Cyclotella</taxon>
    </lineage>
</organism>
<comment type="caution">
    <text evidence="1">The sequence shown here is derived from an EMBL/GenBank/DDBJ whole genome shotgun (WGS) entry which is preliminary data.</text>
</comment>
<proteinExistence type="predicted"/>
<evidence type="ECO:0000313" key="1">
    <source>
        <dbReference type="EMBL" id="KAL3802805.1"/>
    </source>
</evidence>